<evidence type="ECO:0000256" key="9">
    <source>
        <dbReference type="ARBA" id="ARBA00023014"/>
    </source>
</evidence>
<evidence type="ECO:0000313" key="13">
    <source>
        <dbReference type="Proteomes" id="UP000092574"/>
    </source>
</evidence>
<comment type="cofactor">
    <cofactor evidence="2">
        <name>[4Fe-4S] cluster</name>
        <dbReference type="ChEBI" id="CHEBI:49883"/>
    </cofactor>
</comment>
<keyword evidence="7" id="KW-0560">Oxidoreductase</keyword>
<keyword evidence="13" id="KW-1185">Reference proteome</keyword>
<dbReference type="Gene3D" id="3.20.20.70">
    <property type="entry name" value="Aldolase class I"/>
    <property type="match status" value="1"/>
</dbReference>
<gene>
    <name evidence="12" type="ORF">A4V09_15095</name>
</gene>
<evidence type="ECO:0000256" key="8">
    <source>
        <dbReference type="ARBA" id="ARBA00023004"/>
    </source>
</evidence>
<evidence type="ECO:0000256" key="2">
    <source>
        <dbReference type="ARBA" id="ARBA00001966"/>
    </source>
</evidence>
<dbReference type="PRINTS" id="PR00368">
    <property type="entry name" value="FADPNR"/>
</dbReference>
<dbReference type="OrthoDB" id="9772736at2"/>
<dbReference type="InterPro" id="IPR036188">
    <property type="entry name" value="FAD/NAD-bd_sf"/>
</dbReference>
<dbReference type="PANTHER" id="PTHR42917:SF2">
    <property type="entry name" value="2,4-DIENOYL-COA REDUCTASE [(2E)-ENOYL-COA-PRODUCING]"/>
    <property type="match status" value="1"/>
</dbReference>
<keyword evidence="4" id="KW-0285">Flavoprotein</keyword>
<feature type="domain" description="NADH:flavin oxidoreductase/NADH oxidase N-terminal" evidence="10">
    <location>
        <begin position="8"/>
        <end position="339"/>
    </location>
</feature>
<dbReference type="SUPFAM" id="SSF51905">
    <property type="entry name" value="FAD/NAD(P)-binding domain"/>
    <property type="match status" value="1"/>
</dbReference>
<dbReference type="InterPro" id="IPR051793">
    <property type="entry name" value="NADH:flavin_oxidoreductase"/>
</dbReference>
<comment type="similarity">
    <text evidence="3">In the N-terminal section; belongs to the NADH:flavin oxidoreductase/NADH oxidase family.</text>
</comment>
<dbReference type="AlphaFoldDB" id="A0A1C7IET6"/>
<keyword evidence="9" id="KW-0411">Iron-sulfur</keyword>
<dbReference type="InterPro" id="IPR023753">
    <property type="entry name" value="FAD/NAD-binding_dom"/>
</dbReference>
<accession>A0A1C7IET6</accession>
<keyword evidence="5" id="KW-0288">FMN</keyword>
<dbReference type="RefSeq" id="WP_065543117.1">
    <property type="nucleotide sequence ID" value="NZ_CP015405.2"/>
</dbReference>
<dbReference type="GO" id="GO:0051536">
    <property type="term" value="F:iron-sulfur cluster binding"/>
    <property type="evidence" value="ECO:0007669"/>
    <property type="project" value="UniProtKB-KW"/>
</dbReference>
<evidence type="ECO:0000256" key="7">
    <source>
        <dbReference type="ARBA" id="ARBA00023002"/>
    </source>
</evidence>
<organism evidence="12 13">
    <name type="scientific">Blautia pseudococcoides</name>
    <dbReference type="NCBI Taxonomy" id="1796616"/>
    <lineage>
        <taxon>Bacteria</taxon>
        <taxon>Bacillati</taxon>
        <taxon>Bacillota</taxon>
        <taxon>Clostridia</taxon>
        <taxon>Lachnospirales</taxon>
        <taxon>Lachnospiraceae</taxon>
        <taxon>Blautia</taxon>
    </lineage>
</organism>
<dbReference type="Pfam" id="PF00724">
    <property type="entry name" value="Oxidored_FMN"/>
    <property type="match status" value="1"/>
</dbReference>
<evidence type="ECO:0000256" key="6">
    <source>
        <dbReference type="ARBA" id="ARBA00022723"/>
    </source>
</evidence>
<dbReference type="InterPro" id="IPR013785">
    <property type="entry name" value="Aldolase_TIM"/>
</dbReference>
<evidence type="ECO:0008006" key="14">
    <source>
        <dbReference type="Google" id="ProtNLM"/>
    </source>
</evidence>
<dbReference type="CDD" id="cd02803">
    <property type="entry name" value="OYE_like_FMN_family"/>
    <property type="match status" value="1"/>
</dbReference>
<evidence type="ECO:0000256" key="3">
    <source>
        <dbReference type="ARBA" id="ARBA00011048"/>
    </source>
</evidence>
<dbReference type="EMBL" id="CP015405">
    <property type="protein sequence ID" value="ANU76969.1"/>
    <property type="molecule type" value="Genomic_DNA"/>
</dbReference>
<dbReference type="Gene3D" id="3.50.50.60">
    <property type="entry name" value="FAD/NAD(P)-binding domain"/>
    <property type="match status" value="1"/>
</dbReference>
<dbReference type="GO" id="GO:0046872">
    <property type="term" value="F:metal ion binding"/>
    <property type="evidence" value="ECO:0007669"/>
    <property type="project" value="UniProtKB-KW"/>
</dbReference>
<dbReference type="Pfam" id="PF07992">
    <property type="entry name" value="Pyr_redox_2"/>
    <property type="match status" value="1"/>
</dbReference>
<dbReference type="STRING" id="1796616.A4V09_15095"/>
<evidence type="ECO:0000259" key="11">
    <source>
        <dbReference type="Pfam" id="PF07992"/>
    </source>
</evidence>
<dbReference type="PANTHER" id="PTHR42917">
    <property type="entry name" value="2,4-DIENOYL-COA REDUCTASE"/>
    <property type="match status" value="1"/>
</dbReference>
<dbReference type="InterPro" id="IPR001155">
    <property type="entry name" value="OxRdtase_FMN_N"/>
</dbReference>
<proteinExistence type="inferred from homology"/>
<dbReference type="SUPFAM" id="SSF51395">
    <property type="entry name" value="FMN-linked oxidoreductases"/>
    <property type="match status" value="1"/>
</dbReference>
<comment type="cofactor">
    <cofactor evidence="1">
        <name>FMN</name>
        <dbReference type="ChEBI" id="CHEBI:58210"/>
    </cofactor>
</comment>
<reference evidence="12" key="1">
    <citation type="submission" date="2017-04" db="EMBL/GenBank/DDBJ databases">
        <title>Complete Genome Sequences of Twelve Strains of a Stable Defined Moderately Diverse Mouse Microbiota 2 (sDMDMm2).</title>
        <authorList>
            <person name="Uchimura Y."/>
            <person name="Wyss M."/>
            <person name="Brugiroux S."/>
            <person name="Limenitakis J.P."/>
            <person name="Stecher B."/>
            <person name="McCoy K.D."/>
            <person name="Macpherson A.J."/>
        </authorList>
    </citation>
    <scope>NUCLEOTIDE SEQUENCE</scope>
    <source>
        <strain evidence="12">YL58</strain>
    </source>
</reference>
<dbReference type="Proteomes" id="UP000092574">
    <property type="component" value="Chromosome"/>
</dbReference>
<feature type="domain" description="FAD/NAD(P)-binding" evidence="11">
    <location>
        <begin position="390"/>
        <end position="623"/>
    </location>
</feature>
<dbReference type="KEGG" id="byl:A4V09_15095"/>
<keyword evidence="6" id="KW-0479">Metal-binding</keyword>
<evidence type="ECO:0000256" key="1">
    <source>
        <dbReference type="ARBA" id="ARBA00001917"/>
    </source>
</evidence>
<dbReference type="Gene3D" id="3.40.50.720">
    <property type="entry name" value="NAD(P)-binding Rossmann-like Domain"/>
    <property type="match status" value="1"/>
</dbReference>
<dbReference type="PRINTS" id="PR00469">
    <property type="entry name" value="PNDRDTASEII"/>
</dbReference>
<name>A0A1C7IET6_9FIRM</name>
<evidence type="ECO:0000259" key="10">
    <source>
        <dbReference type="Pfam" id="PF00724"/>
    </source>
</evidence>
<evidence type="ECO:0000256" key="4">
    <source>
        <dbReference type="ARBA" id="ARBA00022630"/>
    </source>
</evidence>
<keyword evidence="8" id="KW-0408">Iron</keyword>
<evidence type="ECO:0000256" key="5">
    <source>
        <dbReference type="ARBA" id="ARBA00022643"/>
    </source>
</evidence>
<evidence type="ECO:0000313" key="12">
    <source>
        <dbReference type="EMBL" id="ANU76969.1"/>
    </source>
</evidence>
<dbReference type="GO" id="GO:0010181">
    <property type="term" value="F:FMN binding"/>
    <property type="evidence" value="ECO:0007669"/>
    <property type="project" value="InterPro"/>
</dbReference>
<sequence>MSTNYPHLFSPLRIGNVTLKNRIATAPMGSEPNTSGFLSEQNLAAFENRAKGGAAIVTRGETLVHAHTGSAHGNLCNLDNEGFMPSHLQLTDRIHQHNALANIEILHSGARAHPQYTNGIIYGPSAQPGVYGVDVTPMDEDIMNEIADAFAHGAYVAKFGGFDMVMVHGGHGWLLSEFLSPLYNTRTDKYGGSIENRARFPLMVIDRIRKAVGPNFPIEIRISGDEFMEGGYGIDDAIEFAKMLDGKVDLIHVSATSFRDVNSGCRMFPSAFLPHGVNVYLAEAIKKHVKTPIATVGSLSDPAEMEDIIASGKADVIYVGRQILADPEFPNKAKAGRFDEVRPCVRCNHCLSLDFVPYVDMCSGISQCVVNPEVGRDLKEGMYQPKPLPKKVLVIGGGPGGMQAALKAEEQGHEVILIEKADRLGGMLNVAVHDVSFKEDLGKYMQYLIRMVERKAIQVRLNTTATPELIQEIAPDTVVCAVGAEPIIPRIPGVDRENVVKVTQLRDPGLEFGEKVVVIGGGLVGCEEGLALAMEGKDVTVLEMQEKLAPDAPILHLKAMMLEYEKRTENLHPYTEVTVTSIEDDGVHAKDKDGKEVIYPADTVLLSVGMRSKIDEVEKLRTNDAEFITVGDCIKPGKILQAVSGGYFAGKNA</sequence>
<dbReference type="GO" id="GO:0016491">
    <property type="term" value="F:oxidoreductase activity"/>
    <property type="evidence" value="ECO:0007669"/>
    <property type="project" value="UniProtKB-KW"/>
</dbReference>
<protein>
    <recommendedName>
        <fullName evidence="14">2,4-dienoyl-CoA reductase-like NADH-dependent reductase (Old Yellow Enzyme family)</fullName>
    </recommendedName>
</protein>